<dbReference type="InterPro" id="IPR043504">
    <property type="entry name" value="Peptidase_S1_PA_chymotrypsin"/>
</dbReference>
<keyword evidence="8" id="KW-1185">Reference proteome</keyword>
<proteinExistence type="inferred from homology"/>
<reference evidence="7" key="2">
    <citation type="submission" date="2023-05" db="EMBL/GenBank/DDBJ databases">
        <authorList>
            <person name="Fouks B."/>
        </authorList>
    </citation>
    <scope>NUCLEOTIDE SEQUENCE</scope>
    <source>
        <strain evidence="7">Stay&amp;Tobe</strain>
        <tissue evidence="7">Testes</tissue>
    </source>
</reference>
<dbReference type="PRINTS" id="PR00722">
    <property type="entry name" value="CHYMOTRYPSIN"/>
</dbReference>
<dbReference type="FunFam" id="2.40.10.10:FF:000028">
    <property type="entry name" value="Serine protease easter"/>
    <property type="match status" value="1"/>
</dbReference>
<feature type="domain" description="Peptidase S1" evidence="6">
    <location>
        <begin position="67"/>
        <end position="314"/>
    </location>
</feature>
<evidence type="ECO:0000256" key="2">
    <source>
        <dbReference type="ARBA" id="ARBA00023157"/>
    </source>
</evidence>
<gene>
    <name evidence="7" type="ORF">L9F63_014222</name>
</gene>
<dbReference type="InterPro" id="IPR009003">
    <property type="entry name" value="Peptidase_S1_PA"/>
</dbReference>
<dbReference type="Gene3D" id="2.40.10.10">
    <property type="entry name" value="Trypsin-like serine proteases"/>
    <property type="match status" value="2"/>
</dbReference>
<feature type="chain" id="PRO_5042253862" description="Peptidase S1 domain-containing protein" evidence="5">
    <location>
        <begin position="24"/>
        <end position="315"/>
    </location>
</feature>
<feature type="signal peptide" evidence="5">
    <location>
        <begin position="1"/>
        <end position="23"/>
    </location>
</feature>
<evidence type="ECO:0000256" key="5">
    <source>
        <dbReference type="SAM" id="SignalP"/>
    </source>
</evidence>
<dbReference type="PANTHER" id="PTHR24252">
    <property type="entry name" value="ACROSIN-RELATED"/>
    <property type="match status" value="1"/>
</dbReference>
<dbReference type="PROSITE" id="PS00135">
    <property type="entry name" value="TRYPSIN_SER"/>
    <property type="match status" value="1"/>
</dbReference>
<evidence type="ECO:0000313" key="7">
    <source>
        <dbReference type="EMBL" id="KAJ9594346.1"/>
    </source>
</evidence>
<dbReference type="GO" id="GO:0006508">
    <property type="term" value="P:proteolysis"/>
    <property type="evidence" value="ECO:0007669"/>
    <property type="project" value="InterPro"/>
</dbReference>
<dbReference type="SMART" id="SM00020">
    <property type="entry name" value="Tryp_SPc"/>
    <property type="match status" value="1"/>
</dbReference>
<dbReference type="InterPro" id="IPR033116">
    <property type="entry name" value="TRYPSIN_SER"/>
</dbReference>
<dbReference type="Proteomes" id="UP001233999">
    <property type="component" value="Unassembled WGS sequence"/>
</dbReference>
<dbReference type="SUPFAM" id="SSF50494">
    <property type="entry name" value="Trypsin-like serine proteases"/>
    <property type="match status" value="1"/>
</dbReference>
<keyword evidence="2" id="KW-1015">Disulfide bond</keyword>
<comment type="caution">
    <text evidence="7">The sequence shown here is derived from an EMBL/GenBank/DDBJ whole genome shotgun (WGS) entry which is preliminary data.</text>
</comment>
<evidence type="ECO:0000256" key="1">
    <source>
        <dbReference type="ARBA" id="ARBA00022729"/>
    </source>
</evidence>
<accession>A0AAD8A941</accession>
<comment type="similarity">
    <text evidence="4">Belongs to the peptidase S1 family. CLIP subfamily.</text>
</comment>
<dbReference type="GO" id="GO:0004252">
    <property type="term" value="F:serine-type endopeptidase activity"/>
    <property type="evidence" value="ECO:0007669"/>
    <property type="project" value="InterPro"/>
</dbReference>
<dbReference type="InterPro" id="IPR001254">
    <property type="entry name" value="Trypsin_dom"/>
</dbReference>
<evidence type="ECO:0000256" key="3">
    <source>
        <dbReference type="ARBA" id="ARBA00023180"/>
    </source>
</evidence>
<sequence>MSVRKTQLKCLAFYWCFVIVISSGEIAQKKCEEYANAVYQDEDSPVLTPNAVNNKVSTCGIVEVPLVVGGTDAGSKEFPHMAVIGYGNSPRNAEWDCGGSLVSEEWILSVAHCAKSRDKGPAKWVRLGELVLGKTNDDTEIQDIAIKEVIVHPDFKTPAKYNDIALIRLENKAEFTEFVRPACLHVDMGIKDKRGIATGFGITDYDKSTRSNHLQKVTLDFISPDECSKYFTNGGAQVPEGIKDTQVCSGVLSGGKDTCQGDSGGPLQVVLEKPYCMYSIVGLTSFGKFCGYKNSPAIYTRVSSYIPWIENIVWK</sequence>
<keyword evidence="1 5" id="KW-0732">Signal</keyword>
<organism evidence="7 8">
    <name type="scientific">Diploptera punctata</name>
    <name type="common">Pacific beetle cockroach</name>
    <dbReference type="NCBI Taxonomy" id="6984"/>
    <lineage>
        <taxon>Eukaryota</taxon>
        <taxon>Metazoa</taxon>
        <taxon>Ecdysozoa</taxon>
        <taxon>Arthropoda</taxon>
        <taxon>Hexapoda</taxon>
        <taxon>Insecta</taxon>
        <taxon>Pterygota</taxon>
        <taxon>Neoptera</taxon>
        <taxon>Polyneoptera</taxon>
        <taxon>Dictyoptera</taxon>
        <taxon>Blattodea</taxon>
        <taxon>Blaberoidea</taxon>
        <taxon>Blaberidae</taxon>
        <taxon>Diplopterinae</taxon>
        <taxon>Diploptera</taxon>
    </lineage>
</organism>
<evidence type="ECO:0000256" key="4">
    <source>
        <dbReference type="ARBA" id="ARBA00024195"/>
    </source>
</evidence>
<name>A0AAD8A941_DIPPU</name>
<dbReference type="PANTHER" id="PTHR24252:SF7">
    <property type="entry name" value="HYALIN"/>
    <property type="match status" value="1"/>
</dbReference>
<protein>
    <recommendedName>
        <fullName evidence="6">Peptidase S1 domain-containing protein</fullName>
    </recommendedName>
</protein>
<dbReference type="PROSITE" id="PS50240">
    <property type="entry name" value="TRYPSIN_DOM"/>
    <property type="match status" value="1"/>
</dbReference>
<reference evidence="7" key="1">
    <citation type="journal article" date="2023" name="IScience">
        <title>Live-bearing cockroach genome reveals convergent evolutionary mechanisms linked to viviparity in insects and beyond.</title>
        <authorList>
            <person name="Fouks B."/>
            <person name="Harrison M.C."/>
            <person name="Mikhailova A.A."/>
            <person name="Marchal E."/>
            <person name="English S."/>
            <person name="Carruthers M."/>
            <person name="Jennings E.C."/>
            <person name="Chiamaka E.L."/>
            <person name="Frigard R.A."/>
            <person name="Pippel M."/>
            <person name="Attardo G.M."/>
            <person name="Benoit J.B."/>
            <person name="Bornberg-Bauer E."/>
            <person name="Tobe S.S."/>
        </authorList>
    </citation>
    <scope>NUCLEOTIDE SEQUENCE</scope>
    <source>
        <strain evidence="7">Stay&amp;Tobe</strain>
    </source>
</reference>
<dbReference type="InterPro" id="IPR001314">
    <property type="entry name" value="Peptidase_S1A"/>
</dbReference>
<dbReference type="Pfam" id="PF00089">
    <property type="entry name" value="Trypsin"/>
    <property type="match status" value="1"/>
</dbReference>
<dbReference type="CDD" id="cd00190">
    <property type="entry name" value="Tryp_SPc"/>
    <property type="match status" value="1"/>
</dbReference>
<evidence type="ECO:0000259" key="6">
    <source>
        <dbReference type="PROSITE" id="PS50240"/>
    </source>
</evidence>
<keyword evidence="3" id="KW-0325">Glycoprotein</keyword>
<dbReference type="EMBL" id="JASPKZ010003051">
    <property type="protein sequence ID" value="KAJ9594346.1"/>
    <property type="molecule type" value="Genomic_DNA"/>
</dbReference>
<dbReference type="AlphaFoldDB" id="A0AAD8A941"/>
<evidence type="ECO:0000313" key="8">
    <source>
        <dbReference type="Proteomes" id="UP001233999"/>
    </source>
</evidence>
<dbReference type="FunFam" id="2.40.10.10:FF:000002">
    <property type="entry name" value="Transmembrane protease serine"/>
    <property type="match status" value="1"/>
</dbReference>